<protein>
    <recommendedName>
        <fullName evidence="4">DUF2726 domain-containing protein</fullName>
    </recommendedName>
</protein>
<evidence type="ECO:0000313" key="3">
    <source>
        <dbReference type="Proteomes" id="UP000606724"/>
    </source>
</evidence>
<dbReference type="RefSeq" id="WP_191691669.1">
    <property type="nucleotide sequence ID" value="NZ_JACSQR010000018.1"/>
</dbReference>
<organism evidence="2 3">
    <name type="scientific">Psychrobacter communis</name>
    <dbReference type="NCBI Taxonomy" id="2762238"/>
    <lineage>
        <taxon>Bacteria</taxon>
        <taxon>Pseudomonadati</taxon>
        <taxon>Pseudomonadota</taxon>
        <taxon>Gammaproteobacteria</taxon>
        <taxon>Moraxellales</taxon>
        <taxon>Moraxellaceae</taxon>
        <taxon>Psychrobacter</taxon>
    </lineage>
</organism>
<keyword evidence="3" id="KW-1185">Reference proteome</keyword>
<name>A0ABR8RJC4_9GAMM</name>
<dbReference type="EMBL" id="JACSQR010000018">
    <property type="protein sequence ID" value="MBD7947912.1"/>
    <property type="molecule type" value="Genomic_DNA"/>
</dbReference>
<feature type="transmembrane region" description="Helical" evidence="1">
    <location>
        <begin position="6"/>
        <end position="22"/>
    </location>
</feature>
<dbReference type="Proteomes" id="UP000606724">
    <property type="component" value="Unassembled WGS sequence"/>
</dbReference>
<proteinExistence type="predicted"/>
<evidence type="ECO:0008006" key="4">
    <source>
        <dbReference type="Google" id="ProtNLM"/>
    </source>
</evidence>
<gene>
    <name evidence="2" type="ORF">H9653_07760</name>
</gene>
<comment type="caution">
    <text evidence="2">The sequence shown here is derived from an EMBL/GenBank/DDBJ whole genome shotgun (WGS) entry which is preliminary data.</text>
</comment>
<accession>A0ABR8RJC4</accession>
<evidence type="ECO:0000256" key="1">
    <source>
        <dbReference type="SAM" id="Phobius"/>
    </source>
</evidence>
<keyword evidence="1" id="KW-0812">Transmembrane</keyword>
<reference evidence="2 3" key="1">
    <citation type="submission" date="2020-08" db="EMBL/GenBank/DDBJ databases">
        <title>A Genomic Blueprint of the Chicken Gut Microbiome.</title>
        <authorList>
            <person name="Gilroy R."/>
            <person name="Ravi A."/>
            <person name="Getino M."/>
            <person name="Pursley I."/>
            <person name="Horton D.L."/>
            <person name="Alikhan N.-F."/>
            <person name="Baker D."/>
            <person name="Gharbi K."/>
            <person name="Hall N."/>
            <person name="Watson M."/>
            <person name="Adriaenssens E.M."/>
            <person name="Foster-Nyarko E."/>
            <person name="Jarju S."/>
            <person name="Secka A."/>
            <person name="Antonio M."/>
            <person name="Oren A."/>
            <person name="Chaudhuri R."/>
            <person name="La Ragione R.M."/>
            <person name="Hildebrand F."/>
            <person name="Pallen M.J."/>
        </authorList>
    </citation>
    <scope>NUCLEOTIDE SEQUENCE [LARGE SCALE GENOMIC DNA]</scope>
    <source>
        <strain evidence="2 3">Sa4CVA2</strain>
    </source>
</reference>
<sequence length="121" mass="13724">MIDGIWWLVILLAVVMGLWLLAKSRAPKAADKHNLKSGRAKTPLNDGLQRTAELVKQHFPDYRVNRKANHLLVRKQDKKVAMITIDKKLAAGQRRLGDVPVINYHRVPSRAQLMANLQDAE</sequence>
<evidence type="ECO:0000313" key="2">
    <source>
        <dbReference type="EMBL" id="MBD7947912.1"/>
    </source>
</evidence>
<keyword evidence="1" id="KW-1133">Transmembrane helix</keyword>
<keyword evidence="1" id="KW-0472">Membrane</keyword>